<evidence type="ECO:0000259" key="3">
    <source>
        <dbReference type="PROSITE" id="PS50021"/>
    </source>
</evidence>
<sequence length="406" mass="46892">MWNYLFGEMPPPLPESRSCEGVSMDLAPDRPRASIASTLSSTTTREEKRGFVRSTSHALEKLSNVIRKPSARKTEAKLEKQRLKDEAELEPRVSLIESNIQSMHSQLERMRKKELDGHPLRSFSSSNLRPSPSEVAMEELISVKEELAATLSELRELNDRHVRLQHAYEKERREKEMCEREVQEKKKQLEEGSVPFIDSDASPRVPCYREGDKENRHGPSMRVTELEQENEELRRRHEDDQQKIHDMMLVVRAAQRIKDEADEEVKRCRDVHRVGMGQEEDMEMWSELKRGREPTSRRNALLAWVQETLSPQFPSISVTNFSSSWYDGRAFSALLSIARPDTVSRKSVEETADARELVRNACQTLGIQSMNKSLLTTFGVVPDWNKVMGVVLEMYKRLYFTPSSRC</sequence>
<evidence type="ECO:0000256" key="1">
    <source>
        <dbReference type="SAM" id="Coils"/>
    </source>
</evidence>
<evidence type="ECO:0000313" key="4">
    <source>
        <dbReference type="EMBL" id="GMR42362.1"/>
    </source>
</evidence>
<organism evidence="4 5">
    <name type="scientific">Pristionchus mayeri</name>
    <dbReference type="NCBI Taxonomy" id="1317129"/>
    <lineage>
        <taxon>Eukaryota</taxon>
        <taxon>Metazoa</taxon>
        <taxon>Ecdysozoa</taxon>
        <taxon>Nematoda</taxon>
        <taxon>Chromadorea</taxon>
        <taxon>Rhabditida</taxon>
        <taxon>Rhabditina</taxon>
        <taxon>Diplogasteromorpha</taxon>
        <taxon>Diplogasteroidea</taxon>
        <taxon>Neodiplogasteridae</taxon>
        <taxon>Pristionchus</taxon>
    </lineage>
</organism>
<feature type="compositionally biased region" description="Low complexity" evidence="2">
    <location>
        <begin position="33"/>
        <end position="43"/>
    </location>
</feature>
<dbReference type="Proteomes" id="UP001328107">
    <property type="component" value="Unassembled WGS sequence"/>
</dbReference>
<evidence type="ECO:0000313" key="5">
    <source>
        <dbReference type="Proteomes" id="UP001328107"/>
    </source>
</evidence>
<dbReference type="AlphaFoldDB" id="A0AAN5CFU8"/>
<accession>A0AAN5CFU8</accession>
<feature type="coiled-coil region" evidence="1">
    <location>
        <begin position="137"/>
        <end position="188"/>
    </location>
</feature>
<keyword evidence="5" id="KW-1185">Reference proteome</keyword>
<reference evidence="5" key="1">
    <citation type="submission" date="2022-10" db="EMBL/GenBank/DDBJ databases">
        <title>Genome assembly of Pristionchus species.</title>
        <authorList>
            <person name="Yoshida K."/>
            <person name="Sommer R.J."/>
        </authorList>
    </citation>
    <scope>NUCLEOTIDE SEQUENCE [LARGE SCALE GENOMIC DNA]</scope>
    <source>
        <strain evidence="5">RS5460</strain>
    </source>
</reference>
<keyword evidence="1" id="KW-0175">Coiled coil</keyword>
<dbReference type="InterPro" id="IPR036872">
    <property type="entry name" value="CH_dom_sf"/>
</dbReference>
<dbReference type="SUPFAM" id="SSF47576">
    <property type="entry name" value="Calponin-homology domain, CH-domain"/>
    <property type="match status" value="1"/>
</dbReference>
<dbReference type="EMBL" id="BTRK01000003">
    <property type="protein sequence ID" value="GMR42362.1"/>
    <property type="molecule type" value="Genomic_DNA"/>
</dbReference>
<proteinExistence type="predicted"/>
<name>A0AAN5CFU8_9BILA</name>
<dbReference type="InterPro" id="IPR001715">
    <property type="entry name" value="CH_dom"/>
</dbReference>
<dbReference type="Gene3D" id="1.10.418.10">
    <property type="entry name" value="Calponin-like domain"/>
    <property type="match status" value="1"/>
</dbReference>
<comment type="caution">
    <text evidence="4">The sequence shown here is derived from an EMBL/GenBank/DDBJ whole genome shotgun (WGS) entry which is preliminary data.</text>
</comment>
<feature type="domain" description="Calponin-homology (CH)" evidence="3">
    <location>
        <begin position="295"/>
        <end position="400"/>
    </location>
</feature>
<feature type="region of interest" description="Disordered" evidence="2">
    <location>
        <begin position="15"/>
        <end position="48"/>
    </location>
</feature>
<evidence type="ECO:0000256" key="2">
    <source>
        <dbReference type="SAM" id="MobiDB-lite"/>
    </source>
</evidence>
<gene>
    <name evidence="4" type="ORF">PMAYCL1PPCAC_12557</name>
</gene>
<protein>
    <recommendedName>
        <fullName evidence="3">Calponin-homology (CH) domain-containing protein</fullName>
    </recommendedName>
</protein>
<dbReference type="SMART" id="SM00033">
    <property type="entry name" value="CH"/>
    <property type="match status" value="1"/>
</dbReference>
<dbReference type="PROSITE" id="PS50021">
    <property type="entry name" value="CH"/>
    <property type="match status" value="1"/>
</dbReference>
<dbReference type="Pfam" id="PF00307">
    <property type="entry name" value="CH"/>
    <property type="match status" value="1"/>
</dbReference>